<dbReference type="InterPro" id="IPR019949">
    <property type="entry name" value="CmoO-like"/>
</dbReference>
<dbReference type="GO" id="GO:0016705">
    <property type="term" value="F:oxidoreductase activity, acting on paired donors, with incorporation or reduction of molecular oxygen"/>
    <property type="evidence" value="ECO:0007669"/>
    <property type="project" value="InterPro"/>
</dbReference>
<dbReference type="OrthoDB" id="9780518at2"/>
<dbReference type="InterPro" id="IPR050766">
    <property type="entry name" value="Bact_Lucif_Oxidored"/>
</dbReference>
<dbReference type="InterPro" id="IPR036661">
    <property type="entry name" value="Luciferase-like_sf"/>
</dbReference>
<sequence length="333" mass="36167">MAVSLPPDVRLSVLDLAPVPSGGDVATALRNTLDLARRAERLGYHRYWLAEHHNSPGVASAATAVLIGHVAQVTERMRVGSGGIMLPNHAPIVVAEQFGTLEAFHPGRIDLGLGRAPGTDKHTAQAIRGARASLSAEDFPEQLNELLGYFEPDEQRPVHAVPAIGRKPPVWLLGSSGFSAKLAGELGLPFAFAHHIAARNTLPAVRLYRESFRPSEALREPYLMLAVAVVCAETDERARWLAGPMRLRFLSRHHGRAIPLPTPEDAAAYDYTDADRKLLDERFGSNVVGSPETVRKGLGTLVEDTGADELMLTTMVQGHADRVRSYELVALLR</sequence>
<dbReference type="EMBL" id="FORP01000041">
    <property type="protein sequence ID" value="SFK88285.1"/>
    <property type="molecule type" value="Genomic_DNA"/>
</dbReference>
<feature type="domain" description="Luciferase-like" evidence="2">
    <location>
        <begin position="11"/>
        <end position="308"/>
    </location>
</feature>
<evidence type="ECO:0000256" key="1">
    <source>
        <dbReference type="ARBA" id="ARBA00007789"/>
    </source>
</evidence>
<keyword evidence="4" id="KW-1185">Reference proteome</keyword>
<proteinExistence type="predicted"/>
<dbReference type="Gene3D" id="3.20.20.30">
    <property type="entry name" value="Luciferase-like domain"/>
    <property type="match status" value="1"/>
</dbReference>
<dbReference type="NCBIfam" id="TIGR03558">
    <property type="entry name" value="oxido_grp_1"/>
    <property type="match status" value="1"/>
</dbReference>
<evidence type="ECO:0000313" key="4">
    <source>
        <dbReference type="Proteomes" id="UP000199025"/>
    </source>
</evidence>
<dbReference type="PANTHER" id="PTHR30137">
    <property type="entry name" value="LUCIFERASE-LIKE MONOOXYGENASE"/>
    <property type="match status" value="1"/>
</dbReference>
<dbReference type="SUPFAM" id="SSF51679">
    <property type="entry name" value="Bacterial luciferase-like"/>
    <property type="match status" value="1"/>
</dbReference>
<organism evidence="3 4">
    <name type="scientific">Amycolatopsis sacchari</name>
    <dbReference type="NCBI Taxonomy" id="115433"/>
    <lineage>
        <taxon>Bacteria</taxon>
        <taxon>Bacillati</taxon>
        <taxon>Actinomycetota</taxon>
        <taxon>Actinomycetes</taxon>
        <taxon>Pseudonocardiales</taxon>
        <taxon>Pseudonocardiaceae</taxon>
        <taxon>Amycolatopsis</taxon>
    </lineage>
</organism>
<dbReference type="STRING" id="115433.SAMN05421835_1414"/>
<name>A0A1I4D573_9PSEU</name>
<dbReference type="FunFam" id="3.20.20.30:FF:000002">
    <property type="entry name" value="LLM class flavin-dependent oxidoreductase"/>
    <property type="match status" value="1"/>
</dbReference>
<accession>A0A1I4D573</accession>
<evidence type="ECO:0000259" key="2">
    <source>
        <dbReference type="Pfam" id="PF00296"/>
    </source>
</evidence>
<dbReference type="GO" id="GO:0005829">
    <property type="term" value="C:cytosol"/>
    <property type="evidence" value="ECO:0007669"/>
    <property type="project" value="TreeGrafter"/>
</dbReference>
<dbReference type="Proteomes" id="UP000199025">
    <property type="component" value="Unassembled WGS sequence"/>
</dbReference>
<comment type="similarity">
    <text evidence="1">To bacterial alkanal monooxygenase alpha and beta chains.</text>
</comment>
<dbReference type="AlphaFoldDB" id="A0A1I4D573"/>
<protein>
    <submittedName>
        <fullName evidence="3">Luciferase family oxidoreductase, group 1</fullName>
    </submittedName>
</protein>
<dbReference type="InterPro" id="IPR011251">
    <property type="entry name" value="Luciferase-like_dom"/>
</dbReference>
<gene>
    <name evidence="3" type="ORF">SAMN05421835_1414</name>
</gene>
<reference evidence="3 4" key="1">
    <citation type="submission" date="2016-10" db="EMBL/GenBank/DDBJ databases">
        <authorList>
            <person name="de Groot N.N."/>
        </authorList>
    </citation>
    <scope>NUCLEOTIDE SEQUENCE [LARGE SCALE GENOMIC DNA]</scope>
    <source>
        <strain evidence="3 4">DSM 44468</strain>
    </source>
</reference>
<dbReference type="RefSeq" id="WP_091516736.1">
    <property type="nucleotide sequence ID" value="NZ_CBDQZW010000067.1"/>
</dbReference>
<dbReference type="Pfam" id="PF00296">
    <property type="entry name" value="Bac_luciferase"/>
    <property type="match status" value="1"/>
</dbReference>
<dbReference type="PANTHER" id="PTHR30137:SF6">
    <property type="entry name" value="LUCIFERASE-LIKE MONOOXYGENASE"/>
    <property type="match status" value="1"/>
</dbReference>
<evidence type="ECO:0000313" key="3">
    <source>
        <dbReference type="EMBL" id="SFK88285.1"/>
    </source>
</evidence>